<dbReference type="Proteomes" id="UP000468901">
    <property type="component" value="Unassembled WGS sequence"/>
</dbReference>
<keyword evidence="3" id="KW-1185">Reference proteome</keyword>
<dbReference type="PANTHER" id="PTHR47163">
    <property type="entry name" value="DDE_TNP_IS1595 DOMAIN-CONTAINING PROTEIN"/>
    <property type="match status" value="1"/>
</dbReference>
<dbReference type="InterPro" id="IPR053164">
    <property type="entry name" value="IS1016-like_transposase"/>
</dbReference>
<reference evidence="2 3" key="1">
    <citation type="submission" date="2019-09" db="EMBL/GenBank/DDBJ databases">
        <title>Parvibaculum sedimenti sp. nov., isolated from sediment.</title>
        <authorList>
            <person name="Wang Y."/>
        </authorList>
    </citation>
    <scope>NUCLEOTIDE SEQUENCE [LARGE SCALE GENOMIC DNA]</scope>
    <source>
        <strain evidence="2 3">HXT-9</strain>
    </source>
</reference>
<dbReference type="SMART" id="SM01126">
    <property type="entry name" value="DDE_Tnp_IS1595"/>
    <property type="match status" value="1"/>
</dbReference>
<organism evidence="2 3">
    <name type="scientific">Parvibaculum sedimenti</name>
    <dbReference type="NCBI Taxonomy" id="2608632"/>
    <lineage>
        <taxon>Bacteria</taxon>
        <taxon>Pseudomonadati</taxon>
        <taxon>Pseudomonadota</taxon>
        <taxon>Alphaproteobacteria</taxon>
        <taxon>Hyphomicrobiales</taxon>
        <taxon>Parvibaculaceae</taxon>
        <taxon>Parvibaculum</taxon>
    </lineage>
</organism>
<dbReference type="Pfam" id="PF12762">
    <property type="entry name" value="DDE_Tnp_IS1595"/>
    <property type="match status" value="1"/>
</dbReference>
<dbReference type="EMBL" id="WESC01000036">
    <property type="protein sequence ID" value="KAB7738378.1"/>
    <property type="molecule type" value="Genomic_DNA"/>
</dbReference>
<comment type="caution">
    <text evidence="2">The sequence shown here is derived from an EMBL/GenBank/DDBJ whole genome shotgun (WGS) entry which is preliminary data.</text>
</comment>
<evidence type="ECO:0000313" key="3">
    <source>
        <dbReference type="Proteomes" id="UP000468901"/>
    </source>
</evidence>
<dbReference type="AlphaFoldDB" id="A0A6N6VDX1"/>
<sequence>MDVLDRAGLAFPKSLPEFQRLFPDDAACASYLEKARWAEGFTCPHCGEVGEPFRIATRPSILTCRKCRRQTGLTAGTVMERSHTPLSAWFWAAYLVASQTTGMSAVQFQRQLGLSRYETAFGLLHKLRAAMVRPNQDRIGGRPGQHVEVDETWIGGRTRGEGRGVHHKVLVAGAVEVRHRKPGTAQDTRKDGRYAGRVRLAVMSDRSAEQLCGFVESAVEPGTLTVTDDWSAYASLRKRGYDHHAIAECGDPEVAEEFLPIIHLVFSNLKTWLSGTHHGVSAKHLQAYLNEFTFRFNRRFYPFNAFRSLLGIAGEVDAPTFDALYSGEWRHPTSSRCMP</sequence>
<dbReference type="InterPro" id="IPR024442">
    <property type="entry name" value="Transposase_Zn_ribbon"/>
</dbReference>
<feature type="domain" description="ISXO2-like transposase" evidence="1">
    <location>
        <begin position="138"/>
        <end position="297"/>
    </location>
</feature>
<dbReference type="Pfam" id="PF12760">
    <property type="entry name" value="Zn_ribbon_IS1595"/>
    <property type="match status" value="1"/>
</dbReference>
<dbReference type="NCBIfam" id="NF033547">
    <property type="entry name" value="transpos_IS1595"/>
    <property type="match status" value="1"/>
</dbReference>
<evidence type="ECO:0000313" key="2">
    <source>
        <dbReference type="EMBL" id="KAB7738378.1"/>
    </source>
</evidence>
<dbReference type="RefSeq" id="WP_152217686.1">
    <property type="nucleotide sequence ID" value="NZ_WESC01000036.1"/>
</dbReference>
<evidence type="ECO:0000259" key="1">
    <source>
        <dbReference type="SMART" id="SM01126"/>
    </source>
</evidence>
<proteinExistence type="predicted"/>
<accession>A0A6N6VDX1</accession>
<name>A0A6N6VDX1_9HYPH</name>
<gene>
    <name evidence="2" type="ORF">F2P47_17525</name>
</gene>
<protein>
    <submittedName>
        <fullName evidence="2">IS1595 family transposase</fullName>
    </submittedName>
</protein>
<dbReference type="PANTHER" id="PTHR47163:SF2">
    <property type="entry name" value="SI:DKEY-17M8.2"/>
    <property type="match status" value="1"/>
</dbReference>
<dbReference type="InterPro" id="IPR024445">
    <property type="entry name" value="Tnp_ISXO2-like"/>
</dbReference>